<reference evidence="1" key="1">
    <citation type="journal article" date="2015" name="Nature">
        <title>Complex archaea that bridge the gap between prokaryotes and eukaryotes.</title>
        <authorList>
            <person name="Spang A."/>
            <person name="Saw J.H."/>
            <person name="Jorgensen S.L."/>
            <person name="Zaremba-Niedzwiedzka K."/>
            <person name="Martijn J."/>
            <person name="Lind A.E."/>
            <person name="van Eijk R."/>
            <person name="Schleper C."/>
            <person name="Guy L."/>
            <person name="Ettema T.J."/>
        </authorList>
    </citation>
    <scope>NUCLEOTIDE SEQUENCE</scope>
</reference>
<comment type="caution">
    <text evidence="1">The sequence shown here is derived from an EMBL/GenBank/DDBJ whole genome shotgun (WGS) entry which is preliminary data.</text>
</comment>
<proteinExistence type="predicted"/>
<gene>
    <name evidence="1" type="ORF">LCGC14_1086810</name>
</gene>
<organism evidence="1">
    <name type="scientific">marine sediment metagenome</name>
    <dbReference type="NCBI Taxonomy" id="412755"/>
    <lineage>
        <taxon>unclassified sequences</taxon>
        <taxon>metagenomes</taxon>
        <taxon>ecological metagenomes</taxon>
    </lineage>
</organism>
<evidence type="ECO:0000313" key="1">
    <source>
        <dbReference type="EMBL" id="KKN05499.1"/>
    </source>
</evidence>
<sequence length="117" mass="13585">MTNEEDLRYEIPSHAFIALARRGMEKISLDQCFLKDCDNQDLNLLEPFKKEVHEEENKQTKKIFIKCKKCKGIFILKLETIKRVAKSTKNDEEEALSMGLVYALDENGEDLGHIGYF</sequence>
<dbReference type="EMBL" id="LAZR01004798">
    <property type="protein sequence ID" value="KKN05499.1"/>
    <property type="molecule type" value="Genomic_DNA"/>
</dbReference>
<protein>
    <submittedName>
        <fullName evidence="1">Uncharacterized protein</fullName>
    </submittedName>
</protein>
<name>A0A0F9MHX7_9ZZZZ</name>
<dbReference type="AlphaFoldDB" id="A0A0F9MHX7"/>
<accession>A0A0F9MHX7</accession>